<keyword evidence="4" id="KW-0378">Hydrolase</keyword>
<organism evidence="4 5">
    <name type="scientific">Megamonas hypermegale</name>
    <dbReference type="NCBI Taxonomy" id="158847"/>
    <lineage>
        <taxon>Bacteria</taxon>
        <taxon>Bacillati</taxon>
        <taxon>Bacillota</taxon>
        <taxon>Negativicutes</taxon>
        <taxon>Selenomonadales</taxon>
        <taxon>Selenomonadaceae</taxon>
        <taxon>Megamonas</taxon>
    </lineage>
</organism>
<dbReference type="PANTHER" id="PTHR34216">
    <property type="match status" value="1"/>
</dbReference>
<comment type="subcellular location">
    <subcellularLocation>
        <location evidence="1">Secreted</location>
    </subcellularLocation>
</comment>
<feature type="domain" description="NodB homology" evidence="3">
    <location>
        <begin position="91"/>
        <end position="264"/>
    </location>
</feature>
<name>A0A239TIS5_9FIRM</name>
<dbReference type="eggNOG" id="COG0726">
    <property type="taxonomic scope" value="Bacteria"/>
</dbReference>
<dbReference type="GeneID" id="78506817"/>
<dbReference type="InterPro" id="IPR011330">
    <property type="entry name" value="Glyco_hydro/deAcase_b/a-brl"/>
</dbReference>
<evidence type="ECO:0000256" key="1">
    <source>
        <dbReference type="ARBA" id="ARBA00004613"/>
    </source>
</evidence>
<dbReference type="InterPro" id="IPR051398">
    <property type="entry name" value="Polysacch_Deacetylase"/>
</dbReference>
<dbReference type="SUPFAM" id="SSF88713">
    <property type="entry name" value="Glycoside hydrolase/deacetylase"/>
    <property type="match status" value="1"/>
</dbReference>
<dbReference type="InterPro" id="IPR002509">
    <property type="entry name" value="NODB_dom"/>
</dbReference>
<dbReference type="EMBL" id="LT906446">
    <property type="protein sequence ID" value="SNU97637.1"/>
    <property type="molecule type" value="Genomic_DNA"/>
</dbReference>
<evidence type="ECO:0000313" key="4">
    <source>
        <dbReference type="EMBL" id="SNU97637.1"/>
    </source>
</evidence>
<dbReference type="PROSITE" id="PS51677">
    <property type="entry name" value="NODB"/>
    <property type="match status" value="1"/>
</dbReference>
<evidence type="ECO:0000259" key="3">
    <source>
        <dbReference type="PROSITE" id="PS51677"/>
    </source>
</evidence>
<dbReference type="CDD" id="cd10918">
    <property type="entry name" value="CE4_NodB_like_5s_6s"/>
    <property type="match status" value="1"/>
</dbReference>
<dbReference type="Pfam" id="PF01522">
    <property type="entry name" value="Polysacc_deac_1"/>
    <property type="match status" value="1"/>
</dbReference>
<proteinExistence type="predicted"/>
<keyword evidence="5" id="KW-1185">Reference proteome</keyword>
<keyword evidence="2" id="KW-0732">Signal</keyword>
<dbReference type="GO" id="GO:0005975">
    <property type="term" value="P:carbohydrate metabolic process"/>
    <property type="evidence" value="ECO:0007669"/>
    <property type="project" value="InterPro"/>
</dbReference>
<dbReference type="GO" id="GO:0016810">
    <property type="term" value="F:hydrolase activity, acting on carbon-nitrogen (but not peptide) bonds"/>
    <property type="evidence" value="ECO:0007669"/>
    <property type="project" value="InterPro"/>
</dbReference>
<dbReference type="GO" id="GO:0005576">
    <property type="term" value="C:extracellular region"/>
    <property type="evidence" value="ECO:0007669"/>
    <property type="project" value="UniProtKB-SubCell"/>
</dbReference>
<dbReference type="RefSeq" id="WP_027889570.1">
    <property type="nucleotide sequence ID" value="NZ_LT906446.1"/>
</dbReference>
<dbReference type="AlphaFoldDB" id="A0A239TIS5"/>
<dbReference type="Proteomes" id="UP000215383">
    <property type="component" value="Chromosome 1"/>
</dbReference>
<dbReference type="Gene3D" id="3.20.20.370">
    <property type="entry name" value="Glycoside hydrolase/deacetylase"/>
    <property type="match status" value="1"/>
</dbReference>
<protein>
    <submittedName>
        <fullName evidence="4">Poly-beta-1,6-N-acetyl-D-glucosamine N-deacetylase</fullName>
        <ecNumber evidence="4">3.5.1.-</ecNumber>
    </submittedName>
</protein>
<evidence type="ECO:0000313" key="5">
    <source>
        <dbReference type="Proteomes" id="UP000215383"/>
    </source>
</evidence>
<sequence>MNIKKWIVAVVALFCVFMIGTVASVYIYPPQGVLIFEYHRVNDDSVDTDDYSLSRQQFQEQLDYFKDNGYNTISLMDYIRAKKYGEELPPNPIILTFDDGYEDNYINMMPMVQAMGMKATMFMATNYIGKEGYVNWQQLKEMQDNGIEIGSHTANHIPLNEVPVENLDNEIKLSKLLMEWNGMKTIYFFSYPNGVYTDESIKCLKDNDYLAAVTGNAGYNQSNTDNFLLQRTNVSNYRFGSLGFKWRLLKTKILYRLGINQHID</sequence>
<accession>A0A239TIS5</accession>
<dbReference type="EC" id="3.5.1.-" evidence="4"/>
<evidence type="ECO:0000256" key="2">
    <source>
        <dbReference type="ARBA" id="ARBA00022729"/>
    </source>
</evidence>
<gene>
    <name evidence="4" type="primary">pgaB_2</name>
    <name evidence="4" type="ORF">SAMEA4364220_00792</name>
</gene>
<dbReference type="PANTHER" id="PTHR34216:SF3">
    <property type="entry name" value="POLY-BETA-1,6-N-ACETYL-D-GLUCOSAMINE N-DEACETYLASE"/>
    <property type="match status" value="1"/>
</dbReference>
<reference evidence="4 5" key="1">
    <citation type="submission" date="2017-06" db="EMBL/GenBank/DDBJ databases">
        <authorList>
            <consortium name="Pathogen Informatics"/>
        </authorList>
    </citation>
    <scope>NUCLEOTIDE SEQUENCE [LARGE SCALE GENOMIC DNA]</scope>
    <source>
        <strain evidence="4 5">NCTC10570</strain>
    </source>
</reference>